<dbReference type="EMBL" id="BJYV01000009">
    <property type="protein sequence ID" value="GEO21714.1"/>
    <property type="molecule type" value="Genomic_DNA"/>
</dbReference>
<feature type="transmembrane region" description="Helical" evidence="1">
    <location>
        <begin position="6"/>
        <end position="25"/>
    </location>
</feature>
<keyword evidence="1" id="KW-0812">Transmembrane</keyword>
<keyword evidence="1" id="KW-1133">Transmembrane helix</keyword>
<reference evidence="2 3" key="1">
    <citation type="submission" date="2019-07" db="EMBL/GenBank/DDBJ databases">
        <title>Whole genome shotgun sequence of Cyclobacterium qasimii NBRC 106168.</title>
        <authorList>
            <person name="Hosoyama A."/>
            <person name="Uohara A."/>
            <person name="Ohji S."/>
            <person name="Ichikawa N."/>
        </authorList>
    </citation>
    <scope>NUCLEOTIDE SEQUENCE [LARGE SCALE GENOMIC DNA]</scope>
    <source>
        <strain evidence="2 3">NBRC 106168</strain>
    </source>
</reference>
<evidence type="ECO:0008006" key="4">
    <source>
        <dbReference type="Google" id="ProtNLM"/>
    </source>
</evidence>
<evidence type="ECO:0000256" key="1">
    <source>
        <dbReference type="SAM" id="Phobius"/>
    </source>
</evidence>
<name>A0A512CBW9_9BACT</name>
<dbReference type="Proteomes" id="UP000321301">
    <property type="component" value="Unassembled WGS sequence"/>
</dbReference>
<comment type="caution">
    <text evidence="2">The sequence shown here is derived from an EMBL/GenBank/DDBJ whole genome shotgun (WGS) entry which is preliminary data.</text>
</comment>
<evidence type="ECO:0000313" key="2">
    <source>
        <dbReference type="EMBL" id="GEO21714.1"/>
    </source>
</evidence>
<keyword evidence="1" id="KW-0472">Membrane</keyword>
<dbReference type="RefSeq" id="WP_020889554.1">
    <property type="nucleotide sequence ID" value="NZ_BJYV01000009.1"/>
</dbReference>
<accession>A0A512CBW9</accession>
<proteinExistence type="predicted"/>
<evidence type="ECO:0000313" key="3">
    <source>
        <dbReference type="Proteomes" id="UP000321301"/>
    </source>
</evidence>
<gene>
    <name evidence="2" type="ORF">CQA01_22480</name>
</gene>
<organism evidence="2 3">
    <name type="scientific">Cyclobacterium qasimii</name>
    <dbReference type="NCBI Taxonomy" id="1350429"/>
    <lineage>
        <taxon>Bacteria</taxon>
        <taxon>Pseudomonadati</taxon>
        <taxon>Bacteroidota</taxon>
        <taxon>Cytophagia</taxon>
        <taxon>Cytophagales</taxon>
        <taxon>Cyclobacteriaceae</taxon>
        <taxon>Cyclobacterium</taxon>
    </lineage>
</organism>
<dbReference type="AlphaFoldDB" id="A0A512CBW9"/>
<keyword evidence="3" id="KW-1185">Reference proteome</keyword>
<sequence>MMKAKIILPFLGASVLALISVYFYLGGFKPIELKLDNCSDLNLVGVDYRGIPQDDTIGEYFREVEAARKNKPLHTIYYIEPEGKRDSLHVFIGYESEVMDQNGTTPWTRQSVECQQVIVATLKMNRFVMPGPDKTKKAIQAFAQENDLTLNGIFIDKIISSNHVEVWAPVGS</sequence>
<protein>
    <recommendedName>
        <fullName evidence="4">GyrI-like small molecule binding domain-containing protein</fullName>
    </recommendedName>
</protein>